<accession>A0A4Q2RP71</accession>
<keyword evidence="1" id="KW-0238">DNA-binding</keyword>
<dbReference type="AlphaFoldDB" id="A0A4Q2RP71"/>
<protein>
    <submittedName>
        <fullName evidence="1">MmcQ/YjbR family DNA-binding protein</fullName>
    </submittedName>
</protein>
<evidence type="ECO:0000313" key="1">
    <source>
        <dbReference type="EMBL" id="RYB89459.1"/>
    </source>
</evidence>
<comment type="caution">
    <text evidence="1">The sequence shown here is derived from an EMBL/GenBank/DDBJ whole genome shotgun (WGS) entry which is preliminary data.</text>
</comment>
<organism evidence="1 2">
    <name type="scientific">Nocardioides glacieisoli</name>
    <dbReference type="NCBI Taxonomy" id="1168730"/>
    <lineage>
        <taxon>Bacteria</taxon>
        <taxon>Bacillati</taxon>
        <taxon>Actinomycetota</taxon>
        <taxon>Actinomycetes</taxon>
        <taxon>Propionibacteriales</taxon>
        <taxon>Nocardioidaceae</taxon>
        <taxon>Nocardioides</taxon>
    </lineage>
</organism>
<evidence type="ECO:0000313" key="2">
    <source>
        <dbReference type="Proteomes" id="UP000291838"/>
    </source>
</evidence>
<dbReference type="Pfam" id="PF04237">
    <property type="entry name" value="YjbR"/>
    <property type="match status" value="1"/>
</dbReference>
<reference evidence="1 2" key="1">
    <citation type="submission" date="2019-01" db="EMBL/GenBank/DDBJ databases">
        <title>Novel species of Nocardioides.</title>
        <authorList>
            <person name="Liu Q."/>
            <person name="Xin Y.-H."/>
        </authorList>
    </citation>
    <scope>NUCLEOTIDE SEQUENCE [LARGE SCALE GENOMIC DNA]</scope>
    <source>
        <strain evidence="1 2">HLT3-15</strain>
    </source>
</reference>
<dbReference type="Proteomes" id="UP000291838">
    <property type="component" value="Unassembled WGS sequence"/>
</dbReference>
<proteinExistence type="predicted"/>
<dbReference type="GO" id="GO:0003677">
    <property type="term" value="F:DNA binding"/>
    <property type="evidence" value="ECO:0007669"/>
    <property type="project" value="UniProtKB-KW"/>
</dbReference>
<sequence>MVSAGGGRVYAVALADRPLVPEEWVQRIDAVLGRLPRCEQEAAWTGTRWRVGGATIAHVFGGEDQLFRITFRGEPDEVAAFEHLGDPYFRSGWGGNAIGMLLDEDTDWQELAELLTDSYCIQAPARLAEKVERPGQSASQ</sequence>
<dbReference type="InterPro" id="IPR058532">
    <property type="entry name" value="YjbR/MT2646/Rv2570-like"/>
</dbReference>
<keyword evidence="2" id="KW-1185">Reference proteome</keyword>
<name>A0A4Q2RP71_9ACTN</name>
<dbReference type="OrthoDB" id="8479417at2"/>
<dbReference type="EMBL" id="SDWS01000007">
    <property type="protein sequence ID" value="RYB89459.1"/>
    <property type="molecule type" value="Genomic_DNA"/>
</dbReference>
<dbReference type="InterPro" id="IPR038056">
    <property type="entry name" value="YjbR-like_sf"/>
</dbReference>
<gene>
    <name evidence="1" type="ORF">EUA06_15935</name>
</gene>
<dbReference type="SUPFAM" id="SSF142906">
    <property type="entry name" value="YjbR-like"/>
    <property type="match status" value="1"/>
</dbReference>